<evidence type="ECO:0000256" key="7">
    <source>
        <dbReference type="ARBA" id="ARBA00023242"/>
    </source>
</evidence>
<evidence type="ECO:0000256" key="8">
    <source>
        <dbReference type="ARBA" id="ARBA00032174"/>
    </source>
</evidence>
<evidence type="ECO:0000256" key="11">
    <source>
        <dbReference type="SAM" id="MobiDB-lite"/>
    </source>
</evidence>
<keyword evidence="4" id="KW-0963">Cytoplasm</keyword>
<protein>
    <recommendedName>
        <fullName evidence="3">DAZ-associated protein 2</fullName>
    </recommendedName>
    <alternativeName>
        <fullName evidence="8">Deleted in azoospermia-associated protein 2</fullName>
    </alternativeName>
    <alternativeName>
        <fullName evidence="9">Proline-rich transcript in brain protein</fullName>
    </alternativeName>
</protein>
<evidence type="ECO:0000256" key="4">
    <source>
        <dbReference type="ARBA" id="ARBA00022490"/>
    </source>
</evidence>
<feature type="region of interest" description="Disordered" evidence="11">
    <location>
        <begin position="1"/>
        <end position="42"/>
    </location>
</feature>
<evidence type="ECO:0000313" key="13">
    <source>
        <dbReference type="Proteomes" id="UP000230066"/>
    </source>
</evidence>
<evidence type="ECO:0000256" key="1">
    <source>
        <dbReference type="ARBA" id="ARBA00004210"/>
    </source>
</evidence>
<evidence type="ECO:0000313" key="12">
    <source>
        <dbReference type="EMBL" id="THD25098.1"/>
    </source>
</evidence>
<evidence type="ECO:0000256" key="9">
    <source>
        <dbReference type="ARBA" id="ARBA00034352"/>
    </source>
</evidence>
<keyword evidence="5" id="KW-0597">Phosphoprotein</keyword>
<dbReference type="EMBL" id="JXXN02001290">
    <property type="protein sequence ID" value="THD25098.1"/>
    <property type="molecule type" value="Genomic_DNA"/>
</dbReference>
<gene>
    <name evidence="12" type="ORF">D915_003999</name>
</gene>
<dbReference type="Proteomes" id="UP000230066">
    <property type="component" value="Unassembled WGS sequence"/>
</dbReference>
<dbReference type="InterPro" id="IPR022730">
    <property type="entry name" value="DAZ_assoc-2"/>
</dbReference>
<evidence type="ECO:0000256" key="10">
    <source>
        <dbReference type="ARBA" id="ARBA00045449"/>
    </source>
</evidence>
<accession>A0A4E0RU19</accession>
<dbReference type="AlphaFoldDB" id="A0A4E0RU19"/>
<keyword evidence="7" id="KW-0539">Nucleus</keyword>
<keyword evidence="13" id="KW-1185">Reference proteome</keyword>
<reference evidence="12" key="1">
    <citation type="submission" date="2019-03" db="EMBL/GenBank/DDBJ databases">
        <title>Improved annotation for the trematode Fasciola hepatica.</title>
        <authorList>
            <person name="Choi Y.-J."/>
            <person name="Martin J."/>
            <person name="Mitreva M."/>
        </authorList>
    </citation>
    <scope>NUCLEOTIDE SEQUENCE [LARGE SCALE GENOMIC DNA]</scope>
</reference>
<evidence type="ECO:0000256" key="2">
    <source>
        <dbReference type="ARBA" id="ARBA00004324"/>
    </source>
</evidence>
<dbReference type="GO" id="GO:0010494">
    <property type="term" value="C:cytoplasmic stress granule"/>
    <property type="evidence" value="ECO:0007669"/>
    <property type="project" value="UniProtKB-SubCell"/>
</dbReference>
<organism evidence="12 13">
    <name type="scientific">Fasciola hepatica</name>
    <name type="common">Liver fluke</name>
    <dbReference type="NCBI Taxonomy" id="6192"/>
    <lineage>
        <taxon>Eukaryota</taxon>
        <taxon>Metazoa</taxon>
        <taxon>Spiralia</taxon>
        <taxon>Lophotrochozoa</taxon>
        <taxon>Platyhelminthes</taxon>
        <taxon>Trematoda</taxon>
        <taxon>Digenea</taxon>
        <taxon>Plagiorchiida</taxon>
        <taxon>Echinostomata</taxon>
        <taxon>Echinostomatoidea</taxon>
        <taxon>Fasciolidae</taxon>
        <taxon>Fasciola</taxon>
    </lineage>
</organism>
<comment type="caution">
    <text evidence="12">The sequence shown here is derived from an EMBL/GenBank/DDBJ whole genome shotgun (WGS) entry which is preliminary data.</text>
</comment>
<proteinExistence type="predicted"/>
<comment type="subcellular location">
    <subcellularLocation>
        <location evidence="1">Cytoplasm</location>
        <location evidence="1">Stress granule</location>
    </subcellularLocation>
    <subcellularLocation>
        <location evidence="2">Nucleus speckle</location>
    </subcellularLocation>
</comment>
<evidence type="ECO:0000256" key="5">
    <source>
        <dbReference type="ARBA" id="ARBA00022553"/>
    </source>
</evidence>
<comment type="function">
    <text evidence="10">In unstressed cells, promotes SIAH1-mediated polyubiquitination and degradation of the serine/threonine-protein kinase HIPK2, probably by acting as a loading factor that potentiates complex formation between HIPK2 and ubiquitin ligase SIAH1. In response to DNA damage, localizes to the nucleus following phosphorylation by HIPK2 and modulates the expression of a subset of TP53/p53 target genes by binding to TP53 at target gene promoters. This limits the expression of a number of cell death-mediating TP53 target genes, reducing DNA damage-induced cell death. Enhances the binding of transcription factor TCF7L2/TCF4, a Wnt signaling pathway effector, to the promoters of target genes. Plays a role in stress granule formation.</text>
</comment>
<sequence length="150" mass="16441">MNPQGPPPSYNYMGSPNPQAYPENGYPNSNYPQGNQPYAAYGPAANAPQNIVPYQSGVYYPPNQAQMYYPMPNPYAPNQQQNCFPPNAMNVQPPQVQYDACARFSPNCPPVVPPPPPGYAPNAAQQLTQAGFNVQVPQGQQTQDPGWVLW</sequence>
<evidence type="ECO:0000256" key="3">
    <source>
        <dbReference type="ARBA" id="ARBA00014066"/>
    </source>
</evidence>
<name>A0A4E0RU19_FASHE</name>
<dbReference type="GO" id="GO:0016607">
    <property type="term" value="C:nuclear speck"/>
    <property type="evidence" value="ECO:0007669"/>
    <property type="project" value="UniProtKB-SubCell"/>
</dbReference>
<keyword evidence="6" id="KW-0832">Ubl conjugation</keyword>
<evidence type="ECO:0000256" key="6">
    <source>
        <dbReference type="ARBA" id="ARBA00022843"/>
    </source>
</evidence>
<dbReference type="Pfam" id="PF11029">
    <property type="entry name" value="DAZAP2"/>
    <property type="match status" value="1"/>
</dbReference>